<dbReference type="InterPro" id="IPR005135">
    <property type="entry name" value="Endo/exonuclease/phosphatase"/>
</dbReference>
<accession>A0A517U5Y4</accession>
<dbReference type="SUPFAM" id="SSF56219">
    <property type="entry name" value="DNase I-like"/>
    <property type="match status" value="1"/>
</dbReference>
<dbReference type="AlphaFoldDB" id="A0A517U5Y4"/>
<proteinExistence type="inferred from homology"/>
<dbReference type="InterPro" id="IPR036691">
    <property type="entry name" value="Endo/exonu/phosph_ase_sf"/>
</dbReference>
<evidence type="ECO:0000313" key="5">
    <source>
        <dbReference type="EMBL" id="QDT76039.1"/>
    </source>
</evidence>
<dbReference type="OrthoDB" id="5500612at2"/>
<keyword evidence="5" id="KW-0255">Endonuclease</keyword>
<organism evidence="5 6">
    <name type="scientific">Lacipirellula limnantheis</name>
    <dbReference type="NCBI Taxonomy" id="2528024"/>
    <lineage>
        <taxon>Bacteria</taxon>
        <taxon>Pseudomonadati</taxon>
        <taxon>Planctomycetota</taxon>
        <taxon>Planctomycetia</taxon>
        <taxon>Pirellulales</taxon>
        <taxon>Lacipirellulaceae</taxon>
        <taxon>Lacipirellula</taxon>
    </lineage>
</organism>
<feature type="domain" description="Endonuclease/exonuclease/phosphatase" evidence="4">
    <location>
        <begin position="88"/>
        <end position="272"/>
    </location>
</feature>
<dbReference type="Proteomes" id="UP000317909">
    <property type="component" value="Chromosome"/>
</dbReference>
<evidence type="ECO:0000256" key="3">
    <source>
        <dbReference type="ARBA" id="ARBA00022801"/>
    </source>
</evidence>
<dbReference type="GO" id="GO:0004519">
    <property type="term" value="F:endonuclease activity"/>
    <property type="evidence" value="ECO:0007669"/>
    <property type="project" value="UniProtKB-KW"/>
</dbReference>
<evidence type="ECO:0000259" key="4">
    <source>
        <dbReference type="Pfam" id="PF03372"/>
    </source>
</evidence>
<protein>
    <submittedName>
        <fullName evidence="5">Endonuclease/Exonuclease/phosphatase family protein</fullName>
    </submittedName>
</protein>
<name>A0A517U5Y4_9BACT</name>
<dbReference type="Gene3D" id="3.60.10.10">
    <property type="entry name" value="Endonuclease/exonuclease/phosphatase"/>
    <property type="match status" value="1"/>
</dbReference>
<reference evidence="5 6" key="1">
    <citation type="submission" date="2019-02" db="EMBL/GenBank/DDBJ databases">
        <title>Deep-cultivation of Planctomycetes and their phenomic and genomic characterization uncovers novel biology.</title>
        <authorList>
            <person name="Wiegand S."/>
            <person name="Jogler M."/>
            <person name="Boedeker C."/>
            <person name="Pinto D."/>
            <person name="Vollmers J."/>
            <person name="Rivas-Marin E."/>
            <person name="Kohn T."/>
            <person name="Peeters S.H."/>
            <person name="Heuer A."/>
            <person name="Rast P."/>
            <person name="Oberbeckmann S."/>
            <person name="Bunk B."/>
            <person name="Jeske O."/>
            <person name="Meyerdierks A."/>
            <person name="Storesund J.E."/>
            <person name="Kallscheuer N."/>
            <person name="Luecker S."/>
            <person name="Lage O.M."/>
            <person name="Pohl T."/>
            <person name="Merkel B.J."/>
            <person name="Hornburger P."/>
            <person name="Mueller R.-W."/>
            <person name="Bruemmer F."/>
            <person name="Labrenz M."/>
            <person name="Spormann A.M."/>
            <person name="Op den Camp H."/>
            <person name="Overmann J."/>
            <person name="Amann R."/>
            <person name="Jetten M.S.M."/>
            <person name="Mascher T."/>
            <person name="Medema M.H."/>
            <person name="Devos D.P."/>
            <person name="Kaster A.-K."/>
            <person name="Ovreas L."/>
            <person name="Rohde M."/>
            <person name="Galperin M.Y."/>
            <person name="Jogler C."/>
        </authorList>
    </citation>
    <scope>NUCLEOTIDE SEQUENCE [LARGE SCALE GENOMIC DNA]</scope>
    <source>
        <strain evidence="5 6">I41</strain>
    </source>
</reference>
<evidence type="ECO:0000256" key="2">
    <source>
        <dbReference type="ARBA" id="ARBA00022722"/>
    </source>
</evidence>
<dbReference type="InterPro" id="IPR016202">
    <property type="entry name" value="DNase_I"/>
</dbReference>
<dbReference type="GO" id="GO:0004536">
    <property type="term" value="F:DNA nuclease activity"/>
    <property type="evidence" value="ECO:0007669"/>
    <property type="project" value="InterPro"/>
</dbReference>
<dbReference type="GO" id="GO:0006308">
    <property type="term" value="P:DNA catabolic process"/>
    <property type="evidence" value="ECO:0007669"/>
    <property type="project" value="InterPro"/>
</dbReference>
<evidence type="ECO:0000313" key="6">
    <source>
        <dbReference type="Proteomes" id="UP000317909"/>
    </source>
</evidence>
<gene>
    <name evidence="5" type="ORF">I41_52840</name>
</gene>
<dbReference type="PANTHER" id="PTHR11371">
    <property type="entry name" value="DEOXYRIBONUCLEASE"/>
    <property type="match status" value="1"/>
</dbReference>
<dbReference type="SMART" id="SM00476">
    <property type="entry name" value="DNaseIc"/>
    <property type="match status" value="1"/>
</dbReference>
<keyword evidence="2" id="KW-0540">Nuclease</keyword>
<dbReference type="PRINTS" id="PR00130">
    <property type="entry name" value="DNASEI"/>
</dbReference>
<keyword evidence="3" id="KW-0378">Hydrolase</keyword>
<dbReference type="GO" id="GO:0004527">
    <property type="term" value="F:exonuclease activity"/>
    <property type="evidence" value="ECO:0007669"/>
    <property type="project" value="UniProtKB-KW"/>
</dbReference>
<keyword evidence="5" id="KW-0269">Exonuclease</keyword>
<dbReference type="PANTHER" id="PTHR11371:SF31">
    <property type="entry name" value="EXTRACELLULAR NUCLEASE"/>
    <property type="match status" value="1"/>
</dbReference>
<dbReference type="EMBL" id="CP036339">
    <property type="protein sequence ID" value="QDT76039.1"/>
    <property type="molecule type" value="Genomic_DNA"/>
</dbReference>
<dbReference type="KEGG" id="llh:I41_52840"/>
<evidence type="ECO:0000256" key="1">
    <source>
        <dbReference type="ARBA" id="ARBA00007359"/>
    </source>
</evidence>
<dbReference type="Pfam" id="PF03372">
    <property type="entry name" value="Exo_endo_phos"/>
    <property type="match status" value="1"/>
</dbReference>
<sequence>MQRLLSLATMIALGGGVWMFLSGGGLDQLAVDANAPPTQAAPTAGAWNPGANAPANPPAFPQATTANMPVTIGAAAPQLNDGPTIRIASFNIQVFGDKKLSDSRLAYTLAKIIQQFDVVAIQEIRTQNDRHMEDFVRLVNSAGAHYDYVVGPRLGNSKSTEQYAYVFNTDKIMIDRVSVYTVGDPDNLLHREPLVASFSTKVDASVAFTFTLVNVHTDPDAPVLAQELQALAEVYRVVRRAGGNEDDVIMLGDFNADDQKMGQTRLGMIPDLKPLVRGAGVFSNTRQNQLYDNLLIHTPSTTEYLGRSGVYNYAQPLNMSVAQAEMVSDHFPVWAEFSAYERDYNGRIASRATTAVR</sequence>
<keyword evidence="6" id="KW-1185">Reference proteome</keyword>
<dbReference type="RefSeq" id="WP_145435792.1">
    <property type="nucleotide sequence ID" value="NZ_CP036339.1"/>
</dbReference>
<comment type="similarity">
    <text evidence="1">Belongs to the DNase I family.</text>
</comment>